<dbReference type="Proteomes" id="UP000032047">
    <property type="component" value="Unassembled WGS sequence"/>
</dbReference>
<keyword evidence="2" id="KW-1185">Reference proteome</keyword>
<organism evidence="1 2">
    <name type="scientific">Anoxybacillus ayderensis</name>
    <dbReference type="NCBI Taxonomy" id="265546"/>
    <lineage>
        <taxon>Bacteria</taxon>
        <taxon>Bacillati</taxon>
        <taxon>Bacillota</taxon>
        <taxon>Bacilli</taxon>
        <taxon>Bacillales</taxon>
        <taxon>Anoxybacillaceae</taxon>
        <taxon>Anoxybacillus</taxon>
    </lineage>
</organism>
<reference evidence="1 2" key="1">
    <citation type="submission" date="2015-01" db="EMBL/GenBank/DDBJ databases">
        <title>Genome sequence of Anoxybacillus ayderensis strain AB04.</title>
        <authorList>
            <person name="Belduz A.O."/>
            <person name="Canakci S."/>
            <person name="Chan K.-G."/>
            <person name="Kahar U.M."/>
            <person name="Yaakob A.S."/>
            <person name="Chan C.S."/>
            <person name="Goh K.M."/>
        </authorList>
    </citation>
    <scope>NUCLEOTIDE SEQUENCE [LARGE SCALE GENOMIC DNA]</scope>
    <source>
        <strain evidence="1 2">AB04</strain>
    </source>
</reference>
<evidence type="ECO:0000313" key="1">
    <source>
        <dbReference type="EMBL" id="KIP20703.1"/>
    </source>
</evidence>
<accession>A0A0D0HS32</accession>
<name>A0A0D0HS32_9BACL</name>
<proteinExistence type="predicted"/>
<protein>
    <recommendedName>
        <fullName evidence="3">SipL SPOCS domain-containing protein</fullName>
    </recommendedName>
</protein>
<dbReference type="RefSeq" id="WP_042535761.1">
    <property type="nucleotide sequence ID" value="NZ_JXTG01000012.1"/>
</dbReference>
<dbReference type="AlphaFoldDB" id="A0A0D0HS32"/>
<sequence>MKKIGITPDHLYPIGCTPFFHYETDSIVLHPPQSPHLHTIEVLVSISMDRKKTLQTPSGKKLIFLGKKHIRINYETTNHTISVVECSTPLSITVFQCEHIHDIFVAIEDIDVIKRHKRLLFVYTFLCVIPINLRGNCICSNPPKPQITSIPNTKNNLYLSPNIQRISKNQ</sequence>
<gene>
    <name evidence="1" type="ORF">JV16_02159</name>
</gene>
<evidence type="ECO:0008006" key="3">
    <source>
        <dbReference type="Google" id="ProtNLM"/>
    </source>
</evidence>
<dbReference type="EMBL" id="JXTG01000012">
    <property type="protein sequence ID" value="KIP20703.1"/>
    <property type="molecule type" value="Genomic_DNA"/>
</dbReference>
<evidence type="ECO:0000313" key="2">
    <source>
        <dbReference type="Proteomes" id="UP000032047"/>
    </source>
</evidence>
<comment type="caution">
    <text evidence="1">The sequence shown here is derived from an EMBL/GenBank/DDBJ whole genome shotgun (WGS) entry which is preliminary data.</text>
</comment>